<accession>A6GE32</accession>
<dbReference type="EMBL" id="ABCS01000078">
    <property type="protein sequence ID" value="EDM75898.1"/>
    <property type="molecule type" value="Genomic_DNA"/>
</dbReference>
<dbReference type="AlphaFoldDB" id="A6GE32"/>
<evidence type="ECO:0000313" key="2">
    <source>
        <dbReference type="EMBL" id="EDM75898.1"/>
    </source>
</evidence>
<name>A6GE32_9BACT</name>
<feature type="compositionally biased region" description="Low complexity" evidence="1">
    <location>
        <begin position="28"/>
        <end position="42"/>
    </location>
</feature>
<protein>
    <submittedName>
        <fullName evidence="2">Uncharacterized protein</fullName>
    </submittedName>
</protein>
<keyword evidence="3" id="KW-1185">Reference proteome</keyword>
<proteinExistence type="predicted"/>
<evidence type="ECO:0000256" key="1">
    <source>
        <dbReference type="SAM" id="MobiDB-lite"/>
    </source>
</evidence>
<organism evidence="2 3">
    <name type="scientific">Plesiocystis pacifica SIR-1</name>
    <dbReference type="NCBI Taxonomy" id="391625"/>
    <lineage>
        <taxon>Bacteria</taxon>
        <taxon>Pseudomonadati</taxon>
        <taxon>Myxococcota</taxon>
        <taxon>Polyangia</taxon>
        <taxon>Nannocystales</taxon>
        <taxon>Nannocystaceae</taxon>
        <taxon>Plesiocystis</taxon>
    </lineage>
</organism>
<dbReference type="Proteomes" id="UP000005801">
    <property type="component" value="Unassembled WGS sequence"/>
</dbReference>
<gene>
    <name evidence="2" type="ORF">PPSIR1_08287</name>
</gene>
<reference evidence="2 3" key="1">
    <citation type="submission" date="2007-06" db="EMBL/GenBank/DDBJ databases">
        <authorList>
            <person name="Shimkets L."/>
            <person name="Ferriera S."/>
            <person name="Johnson J."/>
            <person name="Kravitz S."/>
            <person name="Beeson K."/>
            <person name="Sutton G."/>
            <person name="Rogers Y.-H."/>
            <person name="Friedman R."/>
            <person name="Frazier M."/>
            <person name="Venter J.C."/>
        </authorList>
    </citation>
    <scope>NUCLEOTIDE SEQUENCE [LARGE SCALE GENOMIC DNA]</scope>
    <source>
        <strain evidence="2 3">SIR-1</strain>
    </source>
</reference>
<dbReference type="STRING" id="391625.PPSIR1_08287"/>
<sequence length="49" mass="5109">MQAPRAPSWVSPERSAPITARRHCSWDSAAPSATSSSSSPTTRALVLAA</sequence>
<feature type="region of interest" description="Disordered" evidence="1">
    <location>
        <begin position="1"/>
        <end position="49"/>
    </location>
</feature>
<evidence type="ECO:0000313" key="3">
    <source>
        <dbReference type="Proteomes" id="UP000005801"/>
    </source>
</evidence>
<comment type="caution">
    <text evidence="2">The sequence shown here is derived from an EMBL/GenBank/DDBJ whole genome shotgun (WGS) entry which is preliminary data.</text>
</comment>